<dbReference type="Proteomes" id="UP000317327">
    <property type="component" value="Unassembled WGS sequence"/>
</dbReference>
<gene>
    <name evidence="1" type="ORF">EQ836_25220</name>
</gene>
<organism evidence="1 2">
    <name type="scientific">Ectopseudomonas mendocina</name>
    <name type="common">Pseudomonas mendocina</name>
    <dbReference type="NCBI Taxonomy" id="300"/>
    <lineage>
        <taxon>Bacteria</taxon>
        <taxon>Pseudomonadati</taxon>
        <taxon>Pseudomonadota</taxon>
        <taxon>Gammaproteobacteria</taxon>
        <taxon>Pseudomonadales</taxon>
        <taxon>Pseudomonadaceae</taxon>
        <taxon>Ectopseudomonas</taxon>
    </lineage>
</organism>
<comment type="caution">
    <text evidence="1">The sequence shown here is derived from an EMBL/GenBank/DDBJ whole genome shotgun (WGS) entry which is preliminary data.</text>
</comment>
<proteinExistence type="predicted"/>
<dbReference type="InterPro" id="IPR012337">
    <property type="entry name" value="RNaseH-like_sf"/>
</dbReference>
<protein>
    <submittedName>
        <fullName evidence="1">Uncharacterized protein</fullName>
    </submittedName>
</protein>
<dbReference type="AlphaFoldDB" id="A0ABD7RMI1"/>
<dbReference type="SUPFAM" id="SSF53098">
    <property type="entry name" value="Ribonuclease H-like"/>
    <property type="match status" value="1"/>
</dbReference>
<evidence type="ECO:0000313" key="1">
    <source>
        <dbReference type="EMBL" id="TRO10672.1"/>
    </source>
</evidence>
<dbReference type="EMBL" id="SCFV01000020">
    <property type="protein sequence ID" value="TRO10672.1"/>
    <property type="molecule type" value="Genomic_DNA"/>
</dbReference>
<sequence>MNLTRIYLDTEFTSLNRYRAKLISLALVVPGGPELYVELTDTWSPADCSPFVTDTVLPLLDQANHGRTTKQARAELLNFLQTLGPVEIITDAPDHDWPLLLWLAGPAGLPANVRPEPGRLTIDLDAEYSGDEPPHHALQDARLLAALVESWNRQRDIR</sequence>
<dbReference type="InterPro" id="IPR036397">
    <property type="entry name" value="RNaseH_sf"/>
</dbReference>
<reference evidence="1 2" key="1">
    <citation type="submission" date="2019-01" db="EMBL/GenBank/DDBJ databases">
        <title>Whole genome shotgun sequencing of Pseudomonas spp. isolated by its ability to degrade furfural.</title>
        <authorList>
            <person name="Donoso R."/>
            <person name="Farkas C."/>
            <person name="Villegas P."/>
            <person name="Gonzales-Toro F."/>
            <person name="Guajardo-Parra M."/>
            <person name="Araya-Nail M."/>
            <person name="Morgante V."/>
            <person name="Perez-Pantoja D."/>
        </authorList>
    </citation>
    <scope>NUCLEOTIDE SEQUENCE [LARGE SCALE GENOMIC DNA]</scope>
    <source>
        <strain evidence="1 2">VN231</strain>
    </source>
</reference>
<dbReference type="Gene3D" id="3.30.420.10">
    <property type="entry name" value="Ribonuclease H-like superfamily/Ribonuclease H"/>
    <property type="match status" value="1"/>
</dbReference>
<name>A0ABD7RMI1_ECTME</name>
<dbReference type="RefSeq" id="WP_143503268.1">
    <property type="nucleotide sequence ID" value="NZ_SCFV01000020.1"/>
</dbReference>
<accession>A0ABD7RMI1</accession>
<evidence type="ECO:0000313" key="2">
    <source>
        <dbReference type="Proteomes" id="UP000317327"/>
    </source>
</evidence>